<dbReference type="InterPro" id="IPR023213">
    <property type="entry name" value="CAT-like_dom_sf"/>
</dbReference>
<dbReference type="Proteomes" id="UP001595850">
    <property type="component" value="Unassembled WGS sequence"/>
</dbReference>
<dbReference type="RefSeq" id="WP_377294344.1">
    <property type="nucleotide sequence ID" value="NZ_JBHSBM010000064.1"/>
</dbReference>
<proteinExistence type="predicted"/>
<accession>A0ABV8IG36</accession>
<evidence type="ECO:0000256" key="4">
    <source>
        <dbReference type="SAM" id="MobiDB-lite"/>
    </source>
</evidence>
<dbReference type="Gene3D" id="3.40.50.980">
    <property type="match status" value="2"/>
</dbReference>
<dbReference type="InterPro" id="IPR009081">
    <property type="entry name" value="PP-bd_ACP"/>
</dbReference>
<feature type="domain" description="Carrier" evidence="5">
    <location>
        <begin position="995"/>
        <end position="1070"/>
    </location>
</feature>
<feature type="region of interest" description="Disordered" evidence="4">
    <location>
        <begin position="442"/>
        <end position="480"/>
    </location>
</feature>
<dbReference type="InterPro" id="IPR045851">
    <property type="entry name" value="AMP-bd_C_sf"/>
</dbReference>
<dbReference type="InterPro" id="IPR000873">
    <property type="entry name" value="AMP-dep_synth/lig_dom"/>
</dbReference>
<dbReference type="CDD" id="cd05930">
    <property type="entry name" value="A_NRPS"/>
    <property type="match status" value="1"/>
</dbReference>
<comment type="caution">
    <text evidence="6">The sequence shown here is derived from an EMBL/GenBank/DDBJ whole genome shotgun (WGS) entry which is preliminary data.</text>
</comment>
<dbReference type="InterPro" id="IPR001242">
    <property type="entry name" value="Condensation_dom"/>
</dbReference>
<dbReference type="Pfam" id="PF00501">
    <property type="entry name" value="AMP-binding"/>
    <property type="match status" value="1"/>
</dbReference>
<dbReference type="Gene3D" id="2.30.38.10">
    <property type="entry name" value="Luciferase, Domain 3"/>
    <property type="match status" value="1"/>
</dbReference>
<keyword evidence="7" id="KW-1185">Reference proteome</keyword>
<dbReference type="InterPro" id="IPR036736">
    <property type="entry name" value="ACP-like_sf"/>
</dbReference>
<dbReference type="SMART" id="SM00823">
    <property type="entry name" value="PKS_PP"/>
    <property type="match status" value="1"/>
</dbReference>
<feature type="region of interest" description="Disordered" evidence="4">
    <location>
        <begin position="782"/>
        <end position="810"/>
    </location>
</feature>
<keyword evidence="3" id="KW-0597">Phosphoprotein</keyword>
<dbReference type="InterPro" id="IPR006162">
    <property type="entry name" value="Ppantetheine_attach_site"/>
</dbReference>
<keyword evidence="2" id="KW-0596">Phosphopantetheine</keyword>
<dbReference type="InterPro" id="IPR025110">
    <property type="entry name" value="AMP-bd_C"/>
</dbReference>
<dbReference type="Pfam" id="PF00668">
    <property type="entry name" value="Condensation"/>
    <property type="match status" value="1"/>
</dbReference>
<dbReference type="SUPFAM" id="SSF47336">
    <property type="entry name" value="ACP-like"/>
    <property type="match status" value="1"/>
</dbReference>
<evidence type="ECO:0000259" key="5">
    <source>
        <dbReference type="PROSITE" id="PS50075"/>
    </source>
</evidence>
<sequence length="1090" mass="115965">MRAPLSPAQERLWLLHRMDPGDASYAVFIVRRLHGPLSEDALREALADLVARHESLRTRFVEADGVPWAVAEPAGLPGSPGFPGPLSFERLTAAGPREAERLVAERVNAPFDLAAGVPARVTLIRLAGDDHVLCFTLHHIVADGWSLNVLLDDLAACYTARVRGREPRLRPLPVQPSDYARWQRRRVERAAPYWQEKLAGPPPPELPFDRLREDVRPGHGAFHHVRVDAAVTRELDRLARERRTTLFAVLMAAYQVLLFRHTGQEDVLVGTAVAGRDRVELEPLVGYVAQTVVLRGDLSGNPPFTELLGRTRSEALEALGRPGVPFERIDHPLGALMPTMFILHNQNDGVLPPFGDLAVSGFADGYRQVKNDLLTEAWWDGDELIVSFCHDPGMVAPATIRRLASRFALLLESIAADPSVPIAELRIWTAADHTAIRELAGDGAAAPAEHPEPAEHPASGRPAESEGPEGPGEPGPLVPELIGDAVRRFPGAVAVVCGDRSVTYRELHAGAERLAAALRLRGVGRGDIVGVRLPRSIEAVTALLAVWLAGAAYLPLDPDDPEERLVSSLEDLARRGDGTAYLITVGGGPESAVVIDPAETAPVARAVPDPGTADPADAAYVISTSGSTGPPKGVLVEHRGVAARVRWMRREYGLAPGDRVTQFASLSFDAHVEEVFPALAAGATLVLLPEGAATLPDLLASPASRGITVLDLPTAYWHRMVEEIETIAWPPALRLVILGGEQVASAAVSRWRARFGDGVRLVNTYGPTETTVIATAADLAGRTEPAGSGEHAGPGGAGPRDPGTAAPRVPIGVPVGATSVHVLDARGEPLPPGAVGELVIGGAGVARGYLGRPALTAAAFVPDPYGPPGARRYRTGDRARWRADGQLEFLGRFDDQVKVRGFRIEPGEVESHLLAHPAVGQAHVTARGDDLVAYVTGAASPGELRAHLAGILPRHLVPTLWVHLGELPLTTQGKIDRTALPDPGRAGAARAVHVPPRTDAERLVAAIWSEQLGVAAVGASDDFFALGGHSLLATRIAARLRAETGLEVPIRMVLTHRTVAALATAVEDLLLEELSGLTDEEAADLLGRAP</sequence>
<dbReference type="InterPro" id="IPR010071">
    <property type="entry name" value="AA_adenyl_dom"/>
</dbReference>
<evidence type="ECO:0000256" key="2">
    <source>
        <dbReference type="ARBA" id="ARBA00022450"/>
    </source>
</evidence>
<dbReference type="EMBL" id="JBHSBM010000064">
    <property type="protein sequence ID" value="MFC4062855.1"/>
    <property type="molecule type" value="Genomic_DNA"/>
</dbReference>
<evidence type="ECO:0000313" key="7">
    <source>
        <dbReference type="Proteomes" id="UP001595850"/>
    </source>
</evidence>
<dbReference type="Gene3D" id="3.30.300.30">
    <property type="match status" value="1"/>
</dbReference>
<organism evidence="6 7">
    <name type="scientific">Planomonospora corallina</name>
    <dbReference type="NCBI Taxonomy" id="1806052"/>
    <lineage>
        <taxon>Bacteria</taxon>
        <taxon>Bacillati</taxon>
        <taxon>Actinomycetota</taxon>
        <taxon>Actinomycetes</taxon>
        <taxon>Streptosporangiales</taxon>
        <taxon>Streptosporangiaceae</taxon>
        <taxon>Planomonospora</taxon>
    </lineage>
</organism>
<dbReference type="PROSITE" id="PS00012">
    <property type="entry name" value="PHOSPHOPANTETHEINE"/>
    <property type="match status" value="1"/>
</dbReference>
<reference evidence="7" key="1">
    <citation type="journal article" date="2019" name="Int. J. Syst. Evol. Microbiol.">
        <title>The Global Catalogue of Microorganisms (GCM) 10K type strain sequencing project: providing services to taxonomists for standard genome sequencing and annotation.</title>
        <authorList>
            <consortium name="The Broad Institute Genomics Platform"/>
            <consortium name="The Broad Institute Genome Sequencing Center for Infectious Disease"/>
            <person name="Wu L."/>
            <person name="Ma J."/>
        </authorList>
    </citation>
    <scope>NUCLEOTIDE SEQUENCE [LARGE SCALE GENOMIC DNA]</scope>
    <source>
        <strain evidence="7">TBRC 4489</strain>
    </source>
</reference>
<evidence type="ECO:0000256" key="1">
    <source>
        <dbReference type="ARBA" id="ARBA00001957"/>
    </source>
</evidence>
<dbReference type="PROSITE" id="PS50075">
    <property type="entry name" value="CARRIER"/>
    <property type="match status" value="1"/>
</dbReference>
<comment type="cofactor">
    <cofactor evidence="1">
        <name>pantetheine 4'-phosphate</name>
        <dbReference type="ChEBI" id="CHEBI:47942"/>
    </cofactor>
</comment>
<dbReference type="NCBIfam" id="TIGR01733">
    <property type="entry name" value="AA-adenyl-dom"/>
    <property type="match status" value="1"/>
</dbReference>
<evidence type="ECO:0000256" key="3">
    <source>
        <dbReference type="ARBA" id="ARBA00022553"/>
    </source>
</evidence>
<evidence type="ECO:0000313" key="6">
    <source>
        <dbReference type="EMBL" id="MFC4062855.1"/>
    </source>
</evidence>
<dbReference type="SUPFAM" id="SSF56801">
    <property type="entry name" value="Acetyl-CoA synthetase-like"/>
    <property type="match status" value="1"/>
</dbReference>
<gene>
    <name evidence="6" type="ORF">ACFOWE_31575</name>
</gene>
<protein>
    <submittedName>
        <fullName evidence="6">Amino acid adenylation domain-containing protein</fullName>
    </submittedName>
</protein>
<dbReference type="Gene3D" id="3.30.559.10">
    <property type="entry name" value="Chloramphenicol acetyltransferase-like domain"/>
    <property type="match status" value="1"/>
</dbReference>
<dbReference type="CDD" id="cd19531">
    <property type="entry name" value="LCL_NRPS-like"/>
    <property type="match status" value="1"/>
</dbReference>
<dbReference type="InterPro" id="IPR020806">
    <property type="entry name" value="PKS_PP-bd"/>
</dbReference>
<dbReference type="PANTHER" id="PTHR45527:SF1">
    <property type="entry name" value="FATTY ACID SYNTHASE"/>
    <property type="match status" value="1"/>
</dbReference>
<dbReference type="PANTHER" id="PTHR45527">
    <property type="entry name" value="NONRIBOSOMAL PEPTIDE SYNTHETASE"/>
    <property type="match status" value="1"/>
</dbReference>
<dbReference type="Gene3D" id="3.30.559.30">
    <property type="entry name" value="Nonribosomal peptide synthetase, condensation domain"/>
    <property type="match status" value="1"/>
</dbReference>
<dbReference type="SUPFAM" id="SSF52777">
    <property type="entry name" value="CoA-dependent acyltransferases"/>
    <property type="match status" value="2"/>
</dbReference>
<dbReference type="Gene3D" id="1.10.1200.10">
    <property type="entry name" value="ACP-like"/>
    <property type="match status" value="1"/>
</dbReference>
<dbReference type="Pfam" id="PF00550">
    <property type="entry name" value="PP-binding"/>
    <property type="match status" value="1"/>
</dbReference>
<dbReference type="Pfam" id="PF13193">
    <property type="entry name" value="AMP-binding_C"/>
    <property type="match status" value="1"/>
</dbReference>
<name>A0ABV8IG36_9ACTN</name>